<feature type="transmembrane region" description="Helical" evidence="6">
    <location>
        <begin position="81"/>
        <end position="101"/>
    </location>
</feature>
<dbReference type="Gene3D" id="1.20.1250.20">
    <property type="entry name" value="MFS general substrate transporter like domains"/>
    <property type="match status" value="1"/>
</dbReference>
<dbReference type="InterPro" id="IPR020846">
    <property type="entry name" value="MFS_dom"/>
</dbReference>
<feature type="transmembrane region" description="Helical" evidence="6">
    <location>
        <begin position="20"/>
        <end position="42"/>
    </location>
</feature>
<reference evidence="8 9" key="1">
    <citation type="submission" date="2021-01" db="EMBL/GenBank/DDBJ databases">
        <title>FDA dAtabase for Regulatory Grade micrObial Sequences (FDA-ARGOS): Supporting development and validation of Infectious Disease Dx tests.</title>
        <authorList>
            <person name="Nelson B."/>
            <person name="Plummer A."/>
            <person name="Tallon L."/>
            <person name="Sadzewicz L."/>
            <person name="Zhao X."/>
            <person name="Boylan J."/>
            <person name="Ott S."/>
            <person name="Bowen H."/>
            <person name="Vavikolanu K."/>
            <person name="Mehta A."/>
            <person name="Aluvathingal J."/>
            <person name="Nadendla S."/>
            <person name="Myers T."/>
            <person name="Yan Y."/>
            <person name="Sichtig H."/>
        </authorList>
    </citation>
    <scope>NUCLEOTIDE SEQUENCE [LARGE SCALE GENOMIC DNA]</scope>
    <source>
        <strain evidence="8 9">FDAARGOS_1161</strain>
    </source>
</reference>
<dbReference type="Proteomes" id="UP000595254">
    <property type="component" value="Chromosome"/>
</dbReference>
<dbReference type="SUPFAM" id="SSF103473">
    <property type="entry name" value="MFS general substrate transporter"/>
    <property type="match status" value="1"/>
</dbReference>
<dbReference type="RefSeq" id="WP_040374259.1">
    <property type="nucleotide sequence ID" value="NZ_CP068053.1"/>
</dbReference>
<evidence type="ECO:0000313" key="9">
    <source>
        <dbReference type="Proteomes" id="UP000595254"/>
    </source>
</evidence>
<proteinExistence type="predicted"/>
<feature type="transmembrane region" description="Helical" evidence="6">
    <location>
        <begin position="284"/>
        <end position="303"/>
    </location>
</feature>
<dbReference type="PROSITE" id="PS00217">
    <property type="entry name" value="SUGAR_TRANSPORT_2"/>
    <property type="match status" value="1"/>
</dbReference>
<comment type="subcellular location">
    <subcellularLocation>
        <location evidence="1">Cell membrane</location>
        <topology evidence="1">Multi-pass membrane protein</topology>
    </subcellularLocation>
</comment>
<evidence type="ECO:0000259" key="7">
    <source>
        <dbReference type="PROSITE" id="PS50850"/>
    </source>
</evidence>
<dbReference type="InterPro" id="IPR005829">
    <property type="entry name" value="Sugar_transporter_CS"/>
</dbReference>
<dbReference type="GO" id="GO:0005886">
    <property type="term" value="C:plasma membrane"/>
    <property type="evidence" value="ECO:0007669"/>
    <property type="project" value="UniProtKB-SubCell"/>
</dbReference>
<evidence type="ECO:0000256" key="4">
    <source>
        <dbReference type="ARBA" id="ARBA00022989"/>
    </source>
</evidence>
<keyword evidence="4 6" id="KW-1133">Transmembrane helix</keyword>
<gene>
    <name evidence="8" type="ORF">I6J18_20560</name>
</gene>
<evidence type="ECO:0000256" key="6">
    <source>
        <dbReference type="SAM" id="Phobius"/>
    </source>
</evidence>
<sequence>MGFVKKWTGGIEVKRDLHLLLLIGGLYSLSIALSNTFVNVFLWKQSGEFIDIGLYNLTIVIIQPLTFILAGRLAKKVDRVIVLRLGVIFLALYYLTVLFVGENATRFIILLGALLGIGYGFYWLAFNVLTFEITEPETRDFFNGFLGLLGSFGGIIGPVTAGYIISKMNAFSGYHVVFGISLGLFAVAVVLSFFLVRRPANGKYLFLRILSERKNNENWRLITLAHFFQGVREGTFMFVISIFVFIKTGSELALGNFSMLNSVIAFIAYFAVSRYIKPHMRKKAILTGGLLLYAGVFLVAFDVSYTKMLMYAVVIAIAYPILLVPYTSLTYDIIGTAWNAAEMRIEYIVVREMYIQMGRVVSLLGFIAVVYFFDPAISLPYFLLIVGAGHTLIYLFVRKIKPIGHRAEG</sequence>
<feature type="transmembrane region" description="Helical" evidence="6">
    <location>
        <begin position="379"/>
        <end position="397"/>
    </location>
</feature>
<accession>A0A974NLF5</accession>
<keyword evidence="3 6" id="KW-0812">Transmembrane</keyword>
<protein>
    <submittedName>
        <fullName evidence="8">MFS transporter</fullName>
    </submittedName>
</protein>
<feature type="domain" description="Major facilitator superfamily (MFS) profile" evidence="7">
    <location>
        <begin position="1"/>
        <end position="200"/>
    </location>
</feature>
<feature type="transmembrane region" description="Helical" evidence="6">
    <location>
        <begin position="107"/>
        <end position="129"/>
    </location>
</feature>
<feature type="transmembrane region" description="Helical" evidence="6">
    <location>
        <begin position="221"/>
        <end position="246"/>
    </location>
</feature>
<keyword evidence="5 6" id="KW-0472">Membrane</keyword>
<feature type="transmembrane region" description="Helical" evidence="6">
    <location>
        <begin position="141"/>
        <end position="165"/>
    </location>
</feature>
<dbReference type="KEGG" id="ppsr:I6J18_20560"/>
<keyword evidence="9" id="KW-1185">Reference proteome</keyword>
<dbReference type="PANTHER" id="PTHR23526">
    <property type="entry name" value="INTEGRAL MEMBRANE TRANSPORT PROTEIN-RELATED"/>
    <property type="match status" value="1"/>
</dbReference>
<evidence type="ECO:0000256" key="5">
    <source>
        <dbReference type="ARBA" id="ARBA00023136"/>
    </source>
</evidence>
<dbReference type="InterPro" id="IPR011701">
    <property type="entry name" value="MFS"/>
</dbReference>
<dbReference type="PROSITE" id="PS50850">
    <property type="entry name" value="MFS"/>
    <property type="match status" value="1"/>
</dbReference>
<feature type="transmembrane region" description="Helical" evidence="6">
    <location>
        <begin position="354"/>
        <end position="373"/>
    </location>
</feature>
<dbReference type="EMBL" id="CP068053">
    <property type="protein sequence ID" value="QQS99944.1"/>
    <property type="molecule type" value="Genomic_DNA"/>
</dbReference>
<organism evidence="8 9">
    <name type="scientific">Peribacillus psychrosaccharolyticus</name>
    <name type="common">Bacillus psychrosaccharolyticus</name>
    <dbReference type="NCBI Taxonomy" id="1407"/>
    <lineage>
        <taxon>Bacteria</taxon>
        <taxon>Bacillati</taxon>
        <taxon>Bacillota</taxon>
        <taxon>Bacilli</taxon>
        <taxon>Bacillales</taxon>
        <taxon>Bacillaceae</taxon>
        <taxon>Peribacillus</taxon>
    </lineage>
</organism>
<name>A0A974NLF5_PERPY</name>
<keyword evidence="2" id="KW-0813">Transport</keyword>
<dbReference type="AlphaFoldDB" id="A0A974NLF5"/>
<evidence type="ECO:0000313" key="8">
    <source>
        <dbReference type="EMBL" id="QQS99944.1"/>
    </source>
</evidence>
<evidence type="ECO:0000256" key="1">
    <source>
        <dbReference type="ARBA" id="ARBA00004651"/>
    </source>
</evidence>
<dbReference type="GO" id="GO:0022857">
    <property type="term" value="F:transmembrane transporter activity"/>
    <property type="evidence" value="ECO:0007669"/>
    <property type="project" value="InterPro"/>
</dbReference>
<dbReference type="Pfam" id="PF07690">
    <property type="entry name" value="MFS_1"/>
    <property type="match status" value="1"/>
</dbReference>
<feature type="transmembrane region" description="Helical" evidence="6">
    <location>
        <begin position="171"/>
        <end position="196"/>
    </location>
</feature>
<feature type="transmembrane region" description="Helical" evidence="6">
    <location>
        <begin position="309"/>
        <end position="334"/>
    </location>
</feature>
<evidence type="ECO:0000256" key="3">
    <source>
        <dbReference type="ARBA" id="ARBA00022692"/>
    </source>
</evidence>
<dbReference type="InterPro" id="IPR036259">
    <property type="entry name" value="MFS_trans_sf"/>
</dbReference>
<dbReference type="InterPro" id="IPR052528">
    <property type="entry name" value="Sugar_transport-like"/>
</dbReference>
<feature type="transmembrane region" description="Helical" evidence="6">
    <location>
        <begin position="54"/>
        <end position="74"/>
    </location>
</feature>
<evidence type="ECO:0000256" key="2">
    <source>
        <dbReference type="ARBA" id="ARBA00022448"/>
    </source>
</evidence>
<feature type="transmembrane region" description="Helical" evidence="6">
    <location>
        <begin position="252"/>
        <end position="272"/>
    </location>
</feature>
<dbReference type="PANTHER" id="PTHR23526:SF2">
    <property type="entry name" value="MAJOR FACILITATOR SUPERFAMILY (MFS) PROFILE DOMAIN-CONTAINING PROTEIN"/>
    <property type="match status" value="1"/>
</dbReference>